<sequence length="48" mass="5238">MSGGEADVLTLITKKNDGNLGMGHSPYRSIIFDLLSKTQWLGAWTAWG</sequence>
<evidence type="ECO:0000313" key="1">
    <source>
        <dbReference type="EMBL" id="MET3559032.1"/>
    </source>
</evidence>
<dbReference type="Proteomes" id="UP001549122">
    <property type="component" value="Unassembled WGS sequence"/>
</dbReference>
<proteinExistence type="predicted"/>
<accession>A0ABV2FKG0</accession>
<organism evidence="1 2">
    <name type="scientific">Streptococcus rupicaprae</name>
    <dbReference type="NCBI Taxonomy" id="759619"/>
    <lineage>
        <taxon>Bacteria</taxon>
        <taxon>Bacillati</taxon>
        <taxon>Bacillota</taxon>
        <taxon>Bacilli</taxon>
        <taxon>Lactobacillales</taxon>
        <taxon>Streptococcaceae</taxon>
        <taxon>Streptococcus</taxon>
    </lineage>
</organism>
<name>A0ABV2FKG0_9STRE</name>
<gene>
    <name evidence="1" type="ORF">ABID29_002181</name>
</gene>
<keyword evidence="2" id="KW-1185">Reference proteome</keyword>
<dbReference type="EMBL" id="JBEPLO010000031">
    <property type="protein sequence ID" value="MET3559032.1"/>
    <property type="molecule type" value="Genomic_DNA"/>
</dbReference>
<reference evidence="1 2" key="1">
    <citation type="submission" date="2024-06" db="EMBL/GenBank/DDBJ databases">
        <title>Genomic Encyclopedia of Type Strains, Phase IV (KMG-IV): sequencing the most valuable type-strain genomes for metagenomic binning, comparative biology and taxonomic classification.</title>
        <authorList>
            <person name="Goeker M."/>
        </authorList>
    </citation>
    <scope>NUCLEOTIDE SEQUENCE [LARGE SCALE GENOMIC DNA]</scope>
    <source>
        <strain evidence="1 2">DSM 28303</strain>
    </source>
</reference>
<comment type="caution">
    <text evidence="1">The sequence shown here is derived from an EMBL/GenBank/DDBJ whole genome shotgun (WGS) entry which is preliminary data.</text>
</comment>
<evidence type="ECO:0000313" key="2">
    <source>
        <dbReference type="Proteomes" id="UP001549122"/>
    </source>
</evidence>
<dbReference type="RefSeq" id="WP_354366125.1">
    <property type="nucleotide sequence ID" value="NZ_JBEPLO010000031.1"/>
</dbReference>
<protein>
    <submittedName>
        <fullName evidence="1">Uncharacterized protein</fullName>
    </submittedName>
</protein>